<comment type="subcellular location">
    <subcellularLocation>
        <location evidence="1">Cytoplasm</location>
    </subcellularLocation>
</comment>
<proteinExistence type="predicted"/>
<dbReference type="GO" id="GO:0003723">
    <property type="term" value="F:RNA binding"/>
    <property type="evidence" value="ECO:0007669"/>
    <property type="project" value="UniProtKB-UniRule"/>
</dbReference>
<feature type="compositionally biased region" description="Basic and acidic residues" evidence="6">
    <location>
        <begin position="1176"/>
        <end position="1189"/>
    </location>
</feature>
<gene>
    <name evidence="8" type="ORF">AAG570_009554</name>
</gene>
<keyword evidence="9" id="KW-1185">Reference proteome</keyword>
<feature type="compositionally biased region" description="Pro residues" evidence="6">
    <location>
        <begin position="1220"/>
        <end position="1231"/>
    </location>
</feature>
<comment type="caution">
    <text evidence="8">The sequence shown here is derived from an EMBL/GenBank/DDBJ whole genome shotgun (WGS) entry which is preliminary data.</text>
</comment>
<dbReference type="CDD" id="cd22417">
    <property type="entry name" value="KH-I_Vigilin_rpt14"/>
    <property type="match status" value="1"/>
</dbReference>
<dbReference type="CDD" id="cd22410">
    <property type="entry name" value="KH-I_Vigilin_rpt7"/>
    <property type="match status" value="1"/>
</dbReference>
<feature type="domain" description="K Homology" evidence="7">
    <location>
        <begin position="549"/>
        <end position="617"/>
    </location>
</feature>
<name>A0ABD0ZAJ4_9HEMI</name>
<feature type="domain" description="K Homology" evidence="7">
    <location>
        <begin position="45"/>
        <end position="119"/>
    </location>
</feature>
<dbReference type="CDD" id="cd22406">
    <property type="entry name" value="KH-I_Vigilin_rpt2"/>
    <property type="match status" value="1"/>
</dbReference>
<feature type="domain" description="K Homology" evidence="7">
    <location>
        <begin position="768"/>
        <end position="837"/>
    </location>
</feature>
<dbReference type="SMART" id="SM00322">
    <property type="entry name" value="KH"/>
    <property type="match status" value="15"/>
</dbReference>
<evidence type="ECO:0000256" key="5">
    <source>
        <dbReference type="PROSITE-ProRule" id="PRU00117"/>
    </source>
</evidence>
<dbReference type="CDD" id="cd22418">
    <property type="entry name" value="KH-I_Vigilin_rpt15"/>
    <property type="match status" value="1"/>
</dbReference>
<evidence type="ECO:0000256" key="4">
    <source>
        <dbReference type="ARBA" id="ARBA00022884"/>
    </source>
</evidence>
<dbReference type="Pfam" id="PF00013">
    <property type="entry name" value="KH_1"/>
    <property type="match status" value="13"/>
</dbReference>
<feature type="domain" description="K Homology" evidence="7">
    <location>
        <begin position="192"/>
        <end position="260"/>
    </location>
</feature>
<organism evidence="8 9">
    <name type="scientific">Ranatra chinensis</name>
    <dbReference type="NCBI Taxonomy" id="642074"/>
    <lineage>
        <taxon>Eukaryota</taxon>
        <taxon>Metazoa</taxon>
        <taxon>Ecdysozoa</taxon>
        <taxon>Arthropoda</taxon>
        <taxon>Hexapoda</taxon>
        <taxon>Insecta</taxon>
        <taxon>Pterygota</taxon>
        <taxon>Neoptera</taxon>
        <taxon>Paraneoptera</taxon>
        <taxon>Hemiptera</taxon>
        <taxon>Heteroptera</taxon>
        <taxon>Panheteroptera</taxon>
        <taxon>Nepomorpha</taxon>
        <taxon>Nepidae</taxon>
        <taxon>Ranatrinae</taxon>
        <taxon>Ranatra</taxon>
    </lineage>
</organism>
<keyword evidence="4 5" id="KW-0694">RNA-binding</keyword>
<feature type="domain" description="K Homology" evidence="7">
    <location>
        <begin position="695"/>
        <end position="764"/>
    </location>
</feature>
<dbReference type="Pfam" id="PF24668">
    <property type="entry name" value="KH_Vigilin"/>
    <property type="match status" value="1"/>
</dbReference>
<feature type="domain" description="K Homology" evidence="7">
    <location>
        <begin position="405"/>
        <end position="471"/>
    </location>
</feature>
<dbReference type="CDD" id="cd22407">
    <property type="entry name" value="KH-I_Vigilin_rpt3"/>
    <property type="match status" value="1"/>
</dbReference>
<evidence type="ECO:0000313" key="8">
    <source>
        <dbReference type="EMBL" id="KAL1137858.1"/>
    </source>
</evidence>
<evidence type="ECO:0000256" key="2">
    <source>
        <dbReference type="ARBA" id="ARBA00022490"/>
    </source>
</evidence>
<dbReference type="InterPro" id="IPR004087">
    <property type="entry name" value="KH_dom"/>
</dbReference>
<protein>
    <recommendedName>
        <fullName evidence="7">K Homology domain-containing protein</fullName>
    </recommendedName>
</protein>
<evidence type="ECO:0000313" key="9">
    <source>
        <dbReference type="Proteomes" id="UP001558652"/>
    </source>
</evidence>
<dbReference type="CDD" id="cd02394">
    <property type="entry name" value="KH-I_Vigilin_rpt6"/>
    <property type="match status" value="1"/>
</dbReference>
<keyword evidence="3" id="KW-0677">Repeat</keyword>
<feature type="domain" description="K Homology" evidence="7">
    <location>
        <begin position="934"/>
        <end position="1000"/>
    </location>
</feature>
<feature type="domain" description="K Homology" evidence="7">
    <location>
        <begin position="265"/>
        <end position="333"/>
    </location>
</feature>
<sequence>MEEGQIVHSEQLYIYDEVFPALPESNPTPINDLGKWSNKMRIGSSVITQVFRVPHDERRFDNNDSFGEGESMRTCSGIMKDTGAHIEISTSKDMSLTFLVTGKHDNVLEARRKILSTFQTQANSTVSIPKEHHRWILGKAGAKLKELEKNTATKITVPSINDSSDKIVVVGTREAIEKAIHEMHLISDAQSKKAFEHIIIPKVYHPFIHGAHNEKVIELMNRTGTRIHIPPPSVQSDDITIAGEKEGVAIAKNELQSMYELMEKTFTTVCVEVSKMQHKYVIGPKGSYINEILQTCGVSVEVPPLDSPKETITLRGPHKLLGIALTKVYEKASSVEAVNVDAPSWIHKYIIGRKGANIKQITQDLSKVHVQFTEKEDKIAIEGPPDEVEQAQTKLKELVAEMVNKLTFTTLTVDAKYFKHIIGKNGANINRIKDQTGVVINIADTEQNEIRIEGDKDGVQAAKQELEDMVAKMEMEKEKDVIIDWKFHKALIGQKGEAIRDIREKFNQVQINFPAADQKSDVVKLRGPKDEVDKCHKYLIKKLKELVENSYSIEVPAFKQCHKFIIGRGGANIKKLREETNTNIDMPSEGQKSDVIIITGKKENVEKARDKIIKIQTEQMNIVTDEVTISPKIYNSLIGVGGKLIRSIMDDCGGVTIKFPPPESKSDKVMIRGPKEDVEKAKQQLLEQASERELHSFSAEVRAKTQNHKYLIGKSGVNIKRIRESTGTRIIFPTDRDEDKEVITIIGKKEAVLQAKAELEAAIEKIDSVIESDMIVEQKHHKHFVARRCVVLHQLEEEFGGVTISFPRNGVTSNKVTIKGPPQFIDSVKQRITDIIKDLEERVTIVCEVPQKHHRALMGSRGSKVQDIEAKYDVKIKFPDRNLQAGDTYHEEGEEDDLIINGETGPRPCDQIKITGKPKNCEEAKQALKDNEPVTQEMHVPFDYHGGIIGNKGQTIREMMDDYDVYIEVPSSDLQNDYIKITGAPTHIEKAKEGIHELMKRLDEEKQDRILKSFKTVITVDPEYHPKIIGKGGSVVKKIREEHGVQINLPKRGDPDESIITIIGYEDKTIAARDAIMAIVTQLNERTREDVEIDSRVHSRLIGARGRSIRKIMEDFKVEIKFPKSTDLNPNLVTITGNEDNVFEAKDHLLNLEEEYLQDIAEQELRDSYRVGGGKRGCDEGPVGREDSRGFVVAGGPWEQRAPDTASTHEFPTFGAASTAPPPATPWGPRR</sequence>
<dbReference type="Gene3D" id="3.30.1370.10">
    <property type="entry name" value="K Homology domain, type 1"/>
    <property type="match status" value="14"/>
</dbReference>
<dbReference type="CDD" id="cd22409">
    <property type="entry name" value="KH-I_Vigilin_rpt5"/>
    <property type="match status" value="1"/>
</dbReference>
<feature type="domain" description="K Homology" evidence="7">
    <location>
        <begin position="334"/>
        <end position="400"/>
    </location>
</feature>
<reference evidence="8 9" key="1">
    <citation type="submission" date="2024-07" db="EMBL/GenBank/DDBJ databases">
        <title>Chromosome-level genome assembly of the water stick insect Ranatra chinensis (Heteroptera: Nepidae).</title>
        <authorList>
            <person name="Liu X."/>
        </authorList>
    </citation>
    <scope>NUCLEOTIDE SEQUENCE [LARGE SCALE GENOMIC DNA]</scope>
    <source>
        <strain evidence="8">Cailab_2021Rc</strain>
        <tissue evidence="8">Muscle</tissue>
    </source>
</reference>
<dbReference type="Proteomes" id="UP001558652">
    <property type="component" value="Unassembled WGS sequence"/>
</dbReference>
<dbReference type="SUPFAM" id="SSF54791">
    <property type="entry name" value="Eukaryotic type KH-domain (KH-domain type I)"/>
    <property type="match status" value="14"/>
</dbReference>
<dbReference type="InterPro" id="IPR004088">
    <property type="entry name" value="KH_dom_type_1"/>
</dbReference>
<feature type="domain" description="K Homology" evidence="7">
    <location>
        <begin position="475"/>
        <end position="544"/>
    </location>
</feature>
<feature type="domain" description="K Homology" evidence="7">
    <location>
        <begin position="841"/>
        <end position="933"/>
    </location>
</feature>
<dbReference type="InterPro" id="IPR036612">
    <property type="entry name" value="KH_dom_type_1_sf"/>
</dbReference>
<dbReference type="CDD" id="cd22408">
    <property type="entry name" value="KH-I_Vigilin_rpt4"/>
    <property type="match status" value="1"/>
</dbReference>
<feature type="region of interest" description="Disordered" evidence="6">
    <location>
        <begin position="1172"/>
        <end position="1231"/>
    </location>
</feature>
<evidence type="ECO:0000256" key="1">
    <source>
        <dbReference type="ARBA" id="ARBA00004496"/>
    </source>
</evidence>
<dbReference type="CDD" id="cd22413">
    <property type="entry name" value="KH-I_Vigilin_rpt10"/>
    <property type="match status" value="1"/>
</dbReference>
<dbReference type="CDD" id="cd22416">
    <property type="entry name" value="KH-I_Vigilin_rpt13"/>
    <property type="match status" value="1"/>
</dbReference>
<dbReference type="CDD" id="cd22412">
    <property type="entry name" value="KH-I_Vigilin_rpt9"/>
    <property type="match status" value="1"/>
</dbReference>
<dbReference type="CDD" id="cd22411">
    <property type="entry name" value="KH-I_Vigilin_rpt8"/>
    <property type="match status" value="1"/>
</dbReference>
<dbReference type="GO" id="GO:0010468">
    <property type="term" value="P:regulation of gene expression"/>
    <property type="evidence" value="ECO:0007669"/>
    <property type="project" value="UniProtKB-ARBA"/>
</dbReference>
<keyword evidence="2" id="KW-0963">Cytoplasm</keyword>
<evidence type="ECO:0000256" key="6">
    <source>
        <dbReference type="SAM" id="MobiDB-lite"/>
    </source>
</evidence>
<dbReference type="PANTHER" id="PTHR10627">
    <property type="entry name" value="SCP160"/>
    <property type="match status" value="1"/>
</dbReference>
<feature type="domain" description="K Homology" evidence="7">
    <location>
        <begin position="120"/>
        <end position="188"/>
    </location>
</feature>
<dbReference type="CDD" id="cd22405">
    <property type="entry name" value="KH-I_Vigilin_rpt1"/>
    <property type="match status" value="1"/>
</dbReference>
<evidence type="ECO:0000259" key="7">
    <source>
        <dbReference type="SMART" id="SM00322"/>
    </source>
</evidence>
<feature type="domain" description="K Homology" evidence="7">
    <location>
        <begin position="621"/>
        <end position="690"/>
    </location>
</feature>
<dbReference type="PROSITE" id="PS50084">
    <property type="entry name" value="KH_TYPE_1"/>
    <property type="match status" value="14"/>
</dbReference>
<dbReference type="InterPro" id="IPR057778">
    <property type="entry name" value="KH_Vigilin_N"/>
</dbReference>
<dbReference type="AlphaFoldDB" id="A0ABD0ZAJ4"/>
<feature type="domain" description="K Homology" evidence="7">
    <location>
        <begin position="1085"/>
        <end position="1154"/>
    </location>
</feature>
<dbReference type="EMBL" id="JBFDAA010000004">
    <property type="protein sequence ID" value="KAL1137858.1"/>
    <property type="molecule type" value="Genomic_DNA"/>
</dbReference>
<evidence type="ECO:0000256" key="3">
    <source>
        <dbReference type="ARBA" id="ARBA00022737"/>
    </source>
</evidence>
<accession>A0ABD0ZAJ4</accession>
<dbReference type="PANTHER" id="PTHR10627:SF31">
    <property type="entry name" value="DODECA-SATELLITE-BINDING PROTEIN 1, ISOFORM A"/>
    <property type="match status" value="1"/>
</dbReference>
<feature type="domain" description="K Homology" evidence="7">
    <location>
        <begin position="1012"/>
        <end position="1081"/>
    </location>
</feature>
<dbReference type="FunFam" id="3.30.1370.10:FF:000039">
    <property type="entry name" value="vigilin isoform X1"/>
    <property type="match status" value="1"/>
</dbReference>